<dbReference type="Proteomes" id="UP000030655">
    <property type="component" value="Unassembled WGS sequence"/>
</dbReference>
<dbReference type="STRING" id="1288291.A0A059F4J5"/>
<feature type="transmembrane region" description="Helical" evidence="1">
    <location>
        <begin position="217"/>
        <end position="241"/>
    </location>
</feature>
<dbReference type="GO" id="GO:0006506">
    <property type="term" value="P:GPI anchor biosynthetic process"/>
    <property type="evidence" value="ECO:0007669"/>
    <property type="project" value="InterPro"/>
</dbReference>
<sequence length="329" mass="39802">MHKHTIRKIIITNKIGINTVKKKTLKIFDCKIEDNIMVKDPKLFLQIKNYELIQFKSEFYRINDKYKIIAHVHKESLRNKNDLEKNLIKKNYKIHLILLLMLFNVKYFVILFTDLSINVISYLNDTPFGLKQNTLLKNYFSLFFLIMLKLQLNLLKNIPKMLPYKIFLLHLIIYHNVMTKLYYITYRVIIDCIYIFRGRNYNKLKKRIDRIIYSEDVIILGSFLFVFALLFMYTIIGFYLFALFFRIVFLFFNLFFDFLITYFTTDFSNYGTLIKERNNKNNKIIEFKTKKLTNFDKICLVTKIALNKSKIPHNFLIKIFTEDYQIELL</sequence>
<evidence type="ECO:0000313" key="2">
    <source>
        <dbReference type="EMBL" id="KCZ81924.1"/>
    </source>
</evidence>
<feature type="transmembrane region" description="Helical" evidence="1">
    <location>
        <begin position="247"/>
        <end position="265"/>
    </location>
</feature>
<dbReference type="InterPro" id="IPR007720">
    <property type="entry name" value="PigQ/GPI1"/>
</dbReference>
<protein>
    <submittedName>
        <fullName evidence="2">Uncharacterized protein</fullName>
    </submittedName>
</protein>
<dbReference type="Pfam" id="PF05024">
    <property type="entry name" value="Gpi1"/>
    <property type="match status" value="1"/>
</dbReference>
<feature type="transmembrane region" description="Helical" evidence="1">
    <location>
        <begin position="172"/>
        <end position="196"/>
    </location>
</feature>
<keyword evidence="3" id="KW-1185">Reference proteome</keyword>
<organism evidence="2 3">
    <name type="scientific">Anncaliia algerae PRA339</name>
    <dbReference type="NCBI Taxonomy" id="1288291"/>
    <lineage>
        <taxon>Eukaryota</taxon>
        <taxon>Fungi</taxon>
        <taxon>Fungi incertae sedis</taxon>
        <taxon>Microsporidia</taxon>
        <taxon>Tubulinosematoidea</taxon>
        <taxon>Tubulinosematidae</taxon>
        <taxon>Anncaliia</taxon>
    </lineage>
</organism>
<accession>A0A059F4J5</accession>
<gene>
    <name evidence="2" type="ORF">H312_00685</name>
</gene>
<evidence type="ECO:0000313" key="3">
    <source>
        <dbReference type="Proteomes" id="UP000030655"/>
    </source>
</evidence>
<keyword evidence="1" id="KW-0472">Membrane</keyword>
<feature type="transmembrane region" description="Helical" evidence="1">
    <location>
        <begin position="94"/>
        <end position="123"/>
    </location>
</feature>
<dbReference type="VEuPathDB" id="MicrosporidiaDB:H312_00685"/>
<dbReference type="OrthoDB" id="10356502at2759"/>
<keyword evidence="1" id="KW-1133">Transmembrane helix</keyword>
<dbReference type="HOGENOM" id="CLU_844588_0_0_1"/>
<dbReference type="AlphaFoldDB" id="A0A059F4J5"/>
<evidence type="ECO:0000256" key="1">
    <source>
        <dbReference type="SAM" id="Phobius"/>
    </source>
</evidence>
<dbReference type="EMBL" id="KK365135">
    <property type="protein sequence ID" value="KCZ81924.1"/>
    <property type="molecule type" value="Genomic_DNA"/>
</dbReference>
<keyword evidence="1" id="KW-0812">Transmembrane</keyword>
<proteinExistence type="predicted"/>
<dbReference type="GO" id="GO:0016020">
    <property type="term" value="C:membrane"/>
    <property type="evidence" value="ECO:0007669"/>
    <property type="project" value="InterPro"/>
</dbReference>
<reference evidence="3" key="1">
    <citation type="submission" date="2013-02" db="EMBL/GenBank/DDBJ databases">
        <authorList>
            <consortium name="The Broad Institute Genome Sequencing Platform"/>
            <person name="Cuomo C."/>
            <person name="Becnel J."/>
            <person name="Sanscrainte N."/>
            <person name="Walker B."/>
            <person name="Young S.K."/>
            <person name="Zeng Q."/>
            <person name="Gargeya S."/>
            <person name="Fitzgerald M."/>
            <person name="Haas B."/>
            <person name="Abouelleil A."/>
            <person name="Alvarado L."/>
            <person name="Arachchi H.M."/>
            <person name="Berlin A.M."/>
            <person name="Chapman S.B."/>
            <person name="Dewar J."/>
            <person name="Goldberg J."/>
            <person name="Griggs A."/>
            <person name="Gujja S."/>
            <person name="Hansen M."/>
            <person name="Howarth C."/>
            <person name="Imamovic A."/>
            <person name="Larimer J."/>
            <person name="McCowan C."/>
            <person name="Murphy C."/>
            <person name="Neiman D."/>
            <person name="Pearson M."/>
            <person name="Priest M."/>
            <person name="Roberts A."/>
            <person name="Saif S."/>
            <person name="Shea T."/>
            <person name="Sisk P."/>
            <person name="Sykes S."/>
            <person name="Wortman J."/>
            <person name="Nusbaum C."/>
            <person name="Birren B."/>
        </authorList>
    </citation>
    <scope>NUCLEOTIDE SEQUENCE [LARGE SCALE GENOMIC DNA]</scope>
    <source>
        <strain evidence="3">PRA339</strain>
    </source>
</reference>
<reference evidence="2 3" key="2">
    <citation type="submission" date="2014-03" db="EMBL/GenBank/DDBJ databases">
        <title>The Genome Sequence of Anncaliia algerae insect isolate PRA339.</title>
        <authorList>
            <consortium name="The Broad Institute Genome Sequencing Platform"/>
            <consortium name="The Broad Institute Genome Sequencing Center for Infectious Disease"/>
            <person name="Cuomo C."/>
            <person name="Becnel J."/>
            <person name="Sanscrainte N."/>
            <person name="Walker B."/>
            <person name="Young S.K."/>
            <person name="Zeng Q."/>
            <person name="Gargeya S."/>
            <person name="Fitzgerald M."/>
            <person name="Haas B."/>
            <person name="Abouelleil A."/>
            <person name="Alvarado L."/>
            <person name="Arachchi H.M."/>
            <person name="Berlin A.M."/>
            <person name="Chapman S.B."/>
            <person name="Dewar J."/>
            <person name="Goldberg J."/>
            <person name="Griggs A."/>
            <person name="Gujja S."/>
            <person name="Hansen M."/>
            <person name="Howarth C."/>
            <person name="Imamovic A."/>
            <person name="Larimer J."/>
            <person name="McCowan C."/>
            <person name="Murphy C."/>
            <person name="Neiman D."/>
            <person name="Pearson M."/>
            <person name="Priest M."/>
            <person name="Roberts A."/>
            <person name="Saif S."/>
            <person name="Shea T."/>
            <person name="Sisk P."/>
            <person name="Sykes S."/>
            <person name="Wortman J."/>
            <person name="Nusbaum C."/>
            <person name="Birren B."/>
        </authorList>
    </citation>
    <scope>NUCLEOTIDE SEQUENCE [LARGE SCALE GENOMIC DNA]</scope>
    <source>
        <strain evidence="2 3">PRA339</strain>
    </source>
</reference>
<name>A0A059F4J5_9MICR</name>